<dbReference type="InterPro" id="IPR010664">
    <property type="entry name" value="LipoPS_assembly_LptC-rel"/>
</dbReference>
<comment type="caution">
    <text evidence="3">The sequence shown here is derived from an EMBL/GenBank/DDBJ whole genome shotgun (WGS) entry which is preliminary data.</text>
</comment>
<feature type="region of interest" description="Disordered" evidence="1">
    <location>
        <begin position="1"/>
        <end position="25"/>
    </location>
</feature>
<protein>
    <submittedName>
        <fullName evidence="3">LPS export ABC transporter periplasmic protein LptC</fullName>
    </submittedName>
</protein>
<evidence type="ECO:0000313" key="3">
    <source>
        <dbReference type="EMBL" id="KAB0268479.1"/>
    </source>
</evidence>
<name>A0A5N3PFI9_9HYPH</name>
<keyword evidence="2" id="KW-0812">Transmembrane</keyword>
<dbReference type="GO" id="GO:0015221">
    <property type="term" value="F:lipopolysaccharide transmembrane transporter activity"/>
    <property type="evidence" value="ECO:0007669"/>
    <property type="project" value="InterPro"/>
</dbReference>
<dbReference type="Gene3D" id="2.60.450.10">
    <property type="entry name" value="Lipopolysaccharide (LPS) transport protein A like domain"/>
    <property type="match status" value="1"/>
</dbReference>
<feature type="transmembrane region" description="Helical" evidence="2">
    <location>
        <begin position="65"/>
        <end position="87"/>
    </location>
</feature>
<feature type="region of interest" description="Disordered" evidence="1">
    <location>
        <begin position="247"/>
        <end position="275"/>
    </location>
</feature>
<gene>
    <name evidence="3" type="primary">lptC</name>
    <name evidence="3" type="ORF">FEZ63_05670</name>
</gene>
<proteinExistence type="predicted"/>
<dbReference type="InterPro" id="IPR026265">
    <property type="entry name" value="LptC"/>
</dbReference>
<feature type="compositionally biased region" description="Pro residues" evidence="1">
    <location>
        <begin position="254"/>
        <end position="269"/>
    </location>
</feature>
<sequence length="275" mass="29341">MAMPLSERALLGTGPGRPGPCPTRTKDLRHVAKPGGMTIDRLADVPAARSRGFASARRHSRFVRFAKLAIPLGSVLAVALVAFYAYIDPFRNIPGLSIGKIGVSGTQVTMESPKLNGFRNDSRPYEVTASAATQDVLKPNFVELKDLRARIVTDDNGGAARLEAAFGVLDTQKEQMNLRQDVLVRTDGGQEVKLLSAFIDFKSGTVVSKEPVTVMLGNGVIEATGLNVTDNGKVMQFQGRVRAVFESTNKPAQSTPPPAGQFAPAPPAQPTSSRS</sequence>
<dbReference type="Proteomes" id="UP000325684">
    <property type="component" value="Unassembled WGS sequence"/>
</dbReference>
<evidence type="ECO:0000313" key="4">
    <source>
        <dbReference type="Proteomes" id="UP000325684"/>
    </source>
</evidence>
<accession>A0A5N3PFI9</accession>
<evidence type="ECO:0000256" key="1">
    <source>
        <dbReference type="SAM" id="MobiDB-lite"/>
    </source>
</evidence>
<dbReference type="NCBIfam" id="TIGR04409">
    <property type="entry name" value="LptC_YrbK"/>
    <property type="match status" value="1"/>
</dbReference>
<reference evidence="3 4" key="1">
    <citation type="journal article" date="2019" name="Microorganisms">
        <title>Genome Insights into the Novel Species Microvirga brassicacearum, a Rapeseed Endophyte with Biotechnological Potential.</title>
        <authorList>
            <person name="Jimenez-Gomez A."/>
            <person name="Saati-Santamaria Z."/>
            <person name="Igual J.M."/>
            <person name="Rivas R."/>
            <person name="Mateos P.F."/>
            <person name="Garcia-Fraile P."/>
        </authorList>
    </citation>
    <scope>NUCLEOTIDE SEQUENCE [LARGE SCALE GENOMIC DNA]</scope>
    <source>
        <strain evidence="3 4">CDVBN77</strain>
    </source>
</reference>
<dbReference type="EMBL" id="VCMV01000006">
    <property type="protein sequence ID" value="KAB0268479.1"/>
    <property type="molecule type" value="Genomic_DNA"/>
</dbReference>
<dbReference type="AlphaFoldDB" id="A0A5N3PFI9"/>
<evidence type="ECO:0000256" key="2">
    <source>
        <dbReference type="SAM" id="Phobius"/>
    </source>
</evidence>
<keyword evidence="4" id="KW-1185">Reference proteome</keyword>
<dbReference type="GO" id="GO:0005886">
    <property type="term" value="C:plasma membrane"/>
    <property type="evidence" value="ECO:0007669"/>
    <property type="project" value="InterPro"/>
</dbReference>
<organism evidence="3 4">
    <name type="scientific">Microvirga brassicacearum</name>
    <dbReference type="NCBI Taxonomy" id="2580413"/>
    <lineage>
        <taxon>Bacteria</taxon>
        <taxon>Pseudomonadati</taxon>
        <taxon>Pseudomonadota</taxon>
        <taxon>Alphaproteobacteria</taxon>
        <taxon>Hyphomicrobiales</taxon>
        <taxon>Methylobacteriaceae</taxon>
        <taxon>Microvirga</taxon>
    </lineage>
</organism>
<dbReference type="Pfam" id="PF06835">
    <property type="entry name" value="LptC"/>
    <property type="match status" value="1"/>
</dbReference>
<dbReference type="OrthoDB" id="7873824at2"/>
<keyword evidence="2" id="KW-0472">Membrane</keyword>
<keyword evidence="2" id="KW-1133">Transmembrane helix</keyword>